<dbReference type="InterPro" id="IPR011701">
    <property type="entry name" value="MFS"/>
</dbReference>
<dbReference type="PANTHER" id="PTHR12778">
    <property type="entry name" value="SOLUTE CARRIER FAMILY 33 ACETYL-COA TRANSPORTER -RELATED"/>
    <property type="match status" value="1"/>
</dbReference>
<feature type="transmembrane region" description="Helical" evidence="6">
    <location>
        <begin position="356"/>
        <end position="381"/>
    </location>
</feature>
<evidence type="ECO:0000313" key="8">
    <source>
        <dbReference type="Proteomes" id="UP000594688"/>
    </source>
</evidence>
<feature type="transmembrane region" description="Helical" evidence="6">
    <location>
        <begin position="142"/>
        <end position="160"/>
    </location>
</feature>
<keyword evidence="2" id="KW-0813">Transport</keyword>
<dbReference type="InterPro" id="IPR036259">
    <property type="entry name" value="MFS_trans_sf"/>
</dbReference>
<feature type="transmembrane region" description="Helical" evidence="6">
    <location>
        <begin position="166"/>
        <end position="183"/>
    </location>
</feature>
<evidence type="ECO:0000313" key="7">
    <source>
        <dbReference type="EMBL" id="QPJ63169.1"/>
    </source>
</evidence>
<comment type="subcellular location">
    <subcellularLocation>
        <location evidence="1">Membrane</location>
        <topology evidence="1">Multi-pass membrane protein</topology>
    </subcellularLocation>
</comment>
<protein>
    <submittedName>
        <fullName evidence="7">AmpG family muropeptide MFS transporter</fullName>
    </submittedName>
</protein>
<feature type="transmembrane region" description="Helical" evidence="6">
    <location>
        <begin position="237"/>
        <end position="257"/>
    </location>
</feature>
<feature type="transmembrane region" description="Helical" evidence="6">
    <location>
        <begin position="457"/>
        <end position="475"/>
    </location>
</feature>
<dbReference type="InterPro" id="IPR004752">
    <property type="entry name" value="AmpG_permease/AT-1"/>
</dbReference>
<evidence type="ECO:0000256" key="6">
    <source>
        <dbReference type="SAM" id="Phobius"/>
    </source>
</evidence>
<gene>
    <name evidence="7" type="ORF">G3M70_15320</name>
</gene>
<feature type="transmembrane region" description="Helical" evidence="6">
    <location>
        <begin position="12"/>
        <end position="32"/>
    </location>
</feature>
<feature type="transmembrane region" description="Helical" evidence="6">
    <location>
        <begin position="277"/>
        <end position="300"/>
    </location>
</feature>
<name>A0A7T0G181_9BACT</name>
<dbReference type="Proteomes" id="UP000594688">
    <property type="component" value="Chromosome"/>
</dbReference>
<dbReference type="PANTHER" id="PTHR12778:SF10">
    <property type="entry name" value="MAJOR FACILITATOR SUPERFAMILY DOMAIN-CONTAINING PROTEIN 3"/>
    <property type="match status" value="1"/>
</dbReference>
<accession>A0A7T0G181</accession>
<dbReference type="SUPFAM" id="SSF103473">
    <property type="entry name" value="MFS general substrate transporter"/>
    <property type="match status" value="2"/>
</dbReference>
<evidence type="ECO:0000256" key="3">
    <source>
        <dbReference type="ARBA" id="ARBA00022692"/>
    </source>
</evidence>
<keyword evidence="3 6" id="KW-0812">Transmembrane</keyword>
<dbReference type="Pfam" id="PF07690">
    <property type="entry name" value="MFS_1"/>
    <property type="match status" value="1"/>
</dbReference>
<evidence type="ECO:0000256" key="4">
    <source>
        <dbReference type="ARBA" id="ARBA00022989"/>
    </source>
</evidence>
<dbReference type="EMBL" id="CP048685">
    <property type="protein sequence ID" value="QPJ63169.1"/>
    <property type="molecule type" value="Genomic_DNA"/>
</dbReference>
<dbReference type="Gene3D" id="1.20.1250.20">
    <property type="entry name" value="MFS general substrate transporter like domains"/>
    <property type="match status" value="2"/>
</dbReference>
<feature type="transmembrane region" description="Helical" evidence="6">
    <location>
        <begin position="44"/>
        <end position="64"/>
    </location>
</feature>
<organism evidence="7 8">
    <name type="scientific">Candidatus Nitronauta litoralis</name>
    <dbReference type="NCBI Taxonomy" id="2705533"/>
    <lineage>
        <taxon>Bacteria</taxon>
        <taxon>Pseudomonadati</taxon>
        <taxon>Nitrospinota/Tectimicrobiota group</taxon>
        <taxon>Nitrospinota</taxon>
        <taxon>Nitrospinia</taxon>
        <taxon>Nitrospinales</taxon>
        <taxon>Nitrospinaceae</taxon>
        <taxon>Candidatus Nitronauta</taxon>
    </lineage>
</organism>
<reference evidence="7 8" key="1">
    <citation type="submission" date="2020-02" db="EMBL/GenBank/DDBJ databases">
        <title>Genomic and physiological characterization of two novel Nitrospinaceae genera.</title>
        <authorList>
            <person name="Mueller A.J."/>
            <person name="Jung M.-Y."/>
            <person name="Strachan C.R."/>
            <person name="Herbold C.W."/>
            <person name="Kirkegaard R.H."/>
            <person name="Daims H."/>
        </authorList>
    </citation>
    <scope>NUCLEOTIDE SEQUENCE [LARGE SCALE GENOMIC DNA]</scope>
    <source>
        <strain evidence="7">EB</strain>
    </source>
</reference>
<evidence type="ECO:0000256" key="5">
    <source>
        <dbReference type="ARBA" id="ARBA00023136"/>
    </source>
</evidence>
<feature type="transmembrane region" description="Helical" evidence="6">
    <location>
        <begin position="100"/>
        <end position="122"/>
    </location>
</feature>
<sequence>MKNQPPLLKSKFFWIGIFYFAEGFPLGVFYDVFPVHFRQQGVDLWKIGFMSLLGLSWTIKFLWAPAIDYFRHHRKWIFGMDMLMGGVLLLFALWVDFGPWVWVAIGLFTLFSATSDIAIDAYTIEMLEKKELGMANGLRNGFYRVGMLAAGFILILSDWLGWAATYMAGAGILACCGMICLFAPDEKQINTRSSISVRQEWKNLASHPMAVLGVYFIFLGVLRLVDLKTGILSSSPYLWPFLLLSGGVLYGAAVIFYSSSAKRTDNETKARLKEGPVFGAIFELLQRPYIIPIIIFILIFKLADTSMGFMVKPFWVDTGFSASQIGLVSVQIGLGLSIAGGLVGGWYTDRAGIFKAIWVLGLWQALSNLGYAYVASVIPLAESGIPLTADSKILMYSASVLESFTGGLGSAAFLAFLMAIVNQRRSAAEYALLSSIFAFSRSVAGWAGGFGAHAMGYAPYFLLTFFLAFPAYFFLPWVKKMLAWSEGENRGSG</sequence>
<keyword evidence="5 6" id="KW-0472">Membrane</keyword>
<keyword evidence="4 6" id="KW-1133">Transmembrane helix</keyword>
<feature type="transmembrane region" description="Helical" evidence="6">
    <location>
        <begin position="320"/>
        <end position="344"/>
    </location>
</feature>
<dbReference type="GO" id="GO:0022857">
    <property type="term" value="F:transmembrane transporter activity"/>
    <property type="evidence" value="ECO:0007669"/>
    <property type="project" value="InterPro"/>
</dbReference>
<feature type="transmembrane region" description="Helical" evidence="6">
    <location>
        <begin position="204"/>
        <end position="225"/>
    </location>
</feature>
<dbReference type="KEGG" id="nli:G3M70_15320"/>
<dbReference type="AlphaFoldDB" id="A0A7T0G181"/>
<dbReference type="GO" id="GO:0016020">
    <property type="term" value="C:membrane"/>
    <property type="evidence" value="ECO:0007669"/>
    <property type="project" value="UniProtKB-SubCell"/>
</dbReference>
<evidence type="ECO:0000256" key="1">
    <source>
        <dbReference type="ARBA" id="ARBA00004141"/>
    </source>
</evidence>
<evidence type="ECO:0000256" key="2">
    <source>
        <dbReference type="ARBA" id="ARBA00022448"/>
    </source>
</evidence>
<proteinExistence type="predicted"/>
<feature type="transmembrane region" description="Helical" evidence="6">
    <location>
        <begin position="430"/>
        <end position="451"/>
    </location>
</feature>
<feature type="transmembrane region" description="Helical" evidence="6">
    <location>
        <begin position="76"/>
        <end position="94"/>
    </location>
</feature>
<feature type="transmembrane region" description="Helical" evidence="6">
    <location>
        <begin position="393"/>
        <end position="418"/>
    </location>
</feature>